<dbReference type="SMART" id="SM00746">
    <property type="entry name" value="TRASH"/>
    <property type="match status" value="1"/>
</dbReference>
<reference evidence="3 4" key="1">
    <citation type="submission" date="2019-12" db="EMBL/GenBank/DDBJ databases">
        <title>Isolation and characterization of three novel carbon monoxide-oxidizing members of Halobacteria from salione crusts and soils.</title>
        <authorList>
            <person name="Myers M.R."/>
            <person name="King G.M."/>
        </authorList>
    </citation>
    <scope>NUCLEOTIDE SEQUENCE [LARGE SCALE GENOMIC DNA]</scope>
    <source>
        <strain evidence="3 4">PCN9</strain>
    </source>
</reference>
<keyword evidence="4" id="KW-1185">Reference proteome</keyword>
<dbReference type="InterPro" id="IPR007029">
    <property type="entry name" value="YHS_dom"/>
</dbReference>
<dbReference type="RefSeq" id="WP_159526663.1">
    <property type="nucleotide sequence ID" value="NZ_WUUU01000089.1"/>
</dbReference>
<feature type="region of interest" description="Disordered" evidence="1">
    <location>
        <begin position="1"/>
        <end position="26"/>
    </location>
</feature>
<dbReference type="Gene3D" id="3.40.50.720">
    <property type="entry name" value="NAD(P)-binding Rossmann-like Domain"/>
    <property type="match status" value="1"/>
</dbReference>
<sequence length="392" mass="39930">MTDGEPTDATSDSGDEAATDDVSAVERRLAARNEPYARATVVRREGPVSANVGDRAVVTAEGDLYGWVGGAACAQSVVEREARRVVESGEPRLIGIAPDPDDVDRSGLDAFPMRCHSEGVVEVFLDPVVPATELVVVGDSPVARSLVRLAEELDLEVTLVVDDADAARDVPDSTGVLATLDPAEIAASVGVAPLVVVASMGQYDARGIAAGALADAPYVGLVASDKRATADTARAADLADTDPETIRAAVTNPAGVDVAAHSPPEIAASLLAEVVDVQSKTGSGVAATADASTSEPADGVDASEDTAAVRPDENGTDAGDTPGDEHDGEPTDEAPAMATDPVCGMNVDTGDPAATVDYDGQRYYFCCLGCADSFEADPGSYLDSDGGAEVRS</sequence>
<feature type="region of interest" description="Disordered" evidence="1">
    <location>
        <begin position="285"/>
        <end position="343"/>
    </location>
</feature>
<dbReference type="InterPro" id="IPR027051">
    <property type="entry name" value="XdhC_Rossmann_dom"/>
</dbReference>
<dbReference type="Pfam" id="PF02625">
    <property type="entry name" value="XdhC_CoxI"/>
    <property type="match status" value="1"/>
</dbReference>
<protein>
    <submittedName>
        <fullName evidence="3">YHS domain-containing protein</fullName>
    </submittedName>
</protein>
<dbReference type="GO" id="GO:0016491">
    <property type="term" value="F:oxidoreductase activity"/>
    <property type="evidence" value="ECO:0007669"/>
    <property type="project" value="InterPro"/>
</dbReference>
<proteinExistence type="predicted"/>
<dbReference type="InterPro" id="IPR011017">
    <property type="entry name" value="TRASH_dom"/>
</dbReference>
<dbReference type="EMBL" id="WUUU01000089">
    <property type="protein sequence ID" value="MXR21168.1"/>
    <property type="molecule type" value="Genomic_DNA"/>
</dbReference>
<accession>A0A6B0SHM0</accession>
<organism evidence="3 4">
    <name type="scientific">Halobacterium bonnevillei</name>
    <dbReference type="NCBI Taxonomy" id="2692200"/>
    <lineage>
        <taxon>Archaea</taxon>
        <taxon>Methanobacteriati</taxon>
        <taxon>Methanobacteriota</taxon>
        <taxon>Stenosarchaea group</taxon>
        <taxon>Halobacteria</taxon>
        <taxon>Halobacteriales</taxon>
        <taxon>Halobacteriaceae</taxon>
        <taxon>Halobacterium</taxon>
    </lineage>
</organism>
<dbReference type="OrthoDB" id="37898at2157"/>
<dbReference type="Gene3D" id="1.10.620.20">
    <property type="entry name" value="Ribonucleotide Reductase, subunit A"/>
    <property type="match status" value="1"/>
</dbReference>
<evidence type="ECO:0000313" key="3">
    <source>
        <dbReference type="EMBL" id="MXR21168.1"/>
    </source>
</evidence>
<comment type="caution">
    <text evidence="3">The sequence shown here is derived from an EMBL/GenBank/DDBJ whole genome shotgun (WGS) entry which is preliminary data.</text>
</comment>
<dbReference type="InterPro" id="IPR009078">
    <property type="entry name" value="Ferritin-like_SF"/>
</dbReference>
<dbReference type="InterPro" id="IPR012348">
    <property type="entry name" value="RNR-like"/>
</dbReference>
<dbReference type="SUPFAM" id="SSF47240">
    <property type="entry name" value="Ferritin-like"/>
    <property type="match status" value="1"/>
</dbReference>
<dbReference type="InterPro" id="IPR052698">
    <property type="entry name" value="MoCofactor_Util/Proc"/>
</dbReference>
<dbReference type="InterPro" id="IPR003777">
    <property type="entry name" value="XdhC_CoxI"/>
</dbReference>
<dbReference type="AlphaFoldDB" id="A0A6B0SHM0"/>
<evidence type="ECO:0000259" key="2">
    <source>
        <dbReference type="SMART" id="SM00746"/>
    </source>
</evidence>
<gene>
    <name evidence="3" type="ORF">GRX66_11355</name>
</gene>
<dbReference type="PANTHER" id="PTHR30388">
    <property type="entry name" value="ALDEHYDE OXIDOREDUCTASE MOLYBDENUM COFACTOR ASSEMBLY PROTEIN"/>
    <property type="match status" value="1"/>
</dbReference>
<evidence type="ECO:0000313" key="4">
    <source>
        <dbReference type="Proteomes" id="UP000471521"/>
    </source>
</evidence>
<feature type="domain" description="TRASH" evidence="2">
    <location>
        <begin position="340"/>
        <end position="378"/>
    </location>
</feature>
<dbReference type="Pfam" id="PF13478">
    <property type="entry name" value="XdhC_C"/>
    <property type="match status" value="1"/>
</dbReference>
<dbReference type="PANTHER" id="PTHR30388:SF6">
    <property type="entry name" value="XANTHINE DEHYDROGENASE SUBUNIT A-RELATED"/>
    <property type="match status" value="1"/>
</dbReference>
<dbReference type="Pfam" id="PF04945">
    <property type="entry name" value="YHS"/>
    <property type="match status" value="1"/>
</dbReference>
<dbReference type="Proteomes" id="UP000471521">
    <property type="component" value="Unassembled WGS sequence"/>
</dbReference>
<name>A0A6B0SHM0_9EURY</name>
<evidence type="ECO:0000256" key="1">
    <source>
        <dbReference type="SAM" id="MobiDB-lite"/>
    </source>
</evidence>